<evidence type="ECO:0000313" key="2">
    <source>
        <dbReference type="EMBL" id="KZA97264.1"/>
    </source>
</evidence>
<dbReference type="RefSeq" id="WP_018483860.1">
    <property type="nucleotide sequence ID" value="NZ_CP090101.1"/>
</dbReference>
<gene>
    <name evidence="2" type="ORF">A4A59_32360</name>
</gene>
<dbReference type="InterPro" id="IPR011060">
    <property type="entry name" value="RibuloseP-bd_barrel"/>
</dbReference>
<evidence type="ECO:0000256" key="1">
    <source>
        <dbReference type="ARBA" id="ARBA00006007"/>
    </source>
</evidence>
<dbReference type="Pfam" id="PF03437">
    <property type="entry name" value="BtpA"/>
    <property type="match status" value="1"/>
</dbReference>
<proteinExistence type="inferred from homology"/>
<comment type="caution">
    <text evidence="2">The sequence shown here is derived from an EMBL/GenBank/DDBJ whole genome shotgun (WGS) entry which is preliminary data.</text>
</comment>
<comment type="similarity">
    <text evidence="1">Belongs to the BtpA family.</text>
</comment>
<sequence length="266" mass="28679">MVFDFFGVKKKAVIAMAHIGALPGSPAYDAAAGVNKLVDDVLSDIEKLQAGGVDAIMFGNENDRPYVFQAPPEGLAAMTAIVERVKPQLTVPFGVNYLWDPSASVAIGAVTGASFVREIFTGVFASDMGIWQPDCAKAARLRHSLGRDEMKMLFNINAEFAHSLDQRPIELRAKSAVFSSLADAILVSGPLTGQAVDQSDLRRVCETVKDVPVFANTGVNKDNVRDILSVASGVIIGTHFKVDGNTWNPVDGDRVKRFMEIVEALR</sequence>
<reference evidence="2" key="1">
    <citation type="submission" date="2016-03" db="EMBL/GenBank/DDBJ databases">
        <title>Microsymbionts genomes from the relict species Vavilovia formosa.</title>
        <authorList>
            <person name="Chirak E."/>
            <person name="Kimeklis A."/>
            <person name="Kopat V."/>
            <person name="Andronov E."/>
        </authorList>
    </citation>
    <scope>NUCLEOTIDE SEQUENCE [LARGE SCALE GENOMIC DNA]</scope>
    <source>
        <strain evidence="2">Vaf12</strain>
    </source>
</reference>
<dbReference type="SUPFAM" id="SSF51366">
    <property type="entry name" value="Ribulose-phoshate binding barrel"/>
    <property type="match status" value="1"/>
</dbReference>
<dbReference type="PANTHER" id="PTHR21381:SF3">
    <property type="entry name" value="SGC REGION PROTEIN SGCQ-RELATED"/>
    <property type="match status" value="1"/>
</dbReference>
<dbReference type="InterPro" id="IPR005137">
    <property type="entry name" value="BtpA"/>
</dbReference>
<name>A0A154I9J2_RHILE</name>
<dbReference type="EMBL" id="LVYU01000135">
    <property type="protein sequence ID" value="KZA97264.1"/>
    <property type="molecule type" value="Genomic_DNA"/>
</dbReference>
<dbReference type="NCBIfam" id="TIGR00259">
    <property type="entry name" value="thylakoid_BtpA"/>
    <property type="match status" value="1"/>
</dbReference>
<organism evidence="2">
    <name type="scientific">Rhizobium leguminosarum</name>
    <dbReference type="NCBI Taxonomy" id="384"/>
    <lineage>
        <taxon>Bacteria</taxon>
        <taxon>Pseudomonadati</taxon>
        <taxon>Pseudomonadota</taxon>
        <taxon>Alphaproteobacteria</taxon>
        <taxon>Hyphomicrobiales</taxon>
        <taxon>Rhizobiaceae</taxon>
        <taxon>Rhizobium/Agrobacterium group</taxon>
        <taxon>Rhizobium</taxon>
    </lineage>
</organism>
<protein>
    <submittedName>
        <fullName evidence="2">SgcQ protein</fullName>
    </submittedName>
</protein>
<dbReference type="PIRSF" id="PIRSF005956">
    <property type="entry name" value="BtpA"/>
    <property type="match status" value="1"/>
</dbReference>
<dbReference type="AlphaFoldDB" id="A0A154I9J2"/>
<dbReference type="PANTHER" id="PTHR21381">
    <property type="entry name" value="ZGC:162297"/>
    <property type="match status" value="1"/>
</dbReference>
<accession>A0A154I9J2</accession>